<accession>A0A0D2BPV7</accession>
<feature type="region of interest" description="Disordered" evidence="7">
    <location>
        <begin position="40"/>
        <end position="73"/>
    </location>
</feature>
<organism evidence="9 10">
    <name type="scientific">Exophiala oligosperma</name>
    <dbReference type="NCBI Taxonomy" id="215243"/>
    <lineage>
        <taxon>Eukaryota</taxon>
        <taxon>Fungi</taxon>
        <taxon>Dikarya</taxon>
        <taxon>Ascomycota</taxon>
        <taxon>Pezizomycotina</taxon>
        <taxon>Eurotiomycetes</taxon>
        <taxon>Chaetothyriomycetidae</taxon>
        <taxon>Chaetothyriales</taxon>
        <taxon>Herpotrichiellaceae</taxon>
        <taxon>Exophiala</taxon>
    </lineage>
</organism>
<name>A0A0D2BPV7_9EURO</name>
<evidence type="ECO:0000256" key="1">
    <source>
        <dbReference type="ARBA" id="ARBA00004123"/>
    </source>
</evidence>
<comment type="subcellular location">
    <subcellularLocation>
        <location evidence="1">Nucleus</location>
    </subcellularLocation>
</comment>
<dbReference type="InterPro" id="IPR007219">
    <property type="entry name" value="XnlR_reg_dom"/>
</dbReference>
<keyword evidence="4" id="KW-0238">DNA-binding</keyword>
<protein>
    <recommendedName>
        <fullName evidence="8">Zn(2)-C6 fungal-type domain-containing protein</fullName>
    </recommendedName>
</protein>
<keyword evidence="2" id="KW-0479">Metal-binding</keyword>
<dbReference type="InterPro" id="IPR050815">
    <property type="entry name" value="TF_fung"/>
</dbReference>
<evidence type="ECO:0000313" key="9">
    <source>
        <dbReference type="EMBL" id="KIW39577.1"/>
    </source>
</evidence>
<feature type="domain" description="Zn(2)-C6 fungal-type" evidence="8">
    <location>
        <begin position="6"/>
        <end position="36"/>
    </location>
</feature>
<dbReference type="CDD" id="cd00067">
    <property type="entry name" value="GAL4"/>
    <property type="match status" value="1"/>
</dbReference>
<evidence type="ECO:0000313" key="10">
    <source>
        <dbReference type="Proteomes" id="UP000053342"/>
    </source>
</evidence>
<dbReference type="PANTHER" id="PTHR47338">
    <property type="entry name" value="ZN(II)2CYS6 TRANSCRIPTION FACTOR (EUROFUNG)-RELATED"/>
    <property type="match status" value="1"/>
</dbReference>
<dbReference type="InterPro" id="IPR001138">
    <property type="entry name" value="Zn2Cys6_DnaBD"/>
</dbReference>
<dbReference type="Pfam" id="PF04082">
    <property type="entry name" value="Fungal_trans"/>
    <property type="match status" value="1"/>
</dbReference>
<dbReference type="GO" id="GO:0005634">
    <property type="term" value="C:nucleus"/>
    <property type="evidence" value="ECO:0007669"/>
    <property type="project" value="UniProtKB-SubCell"/>
</dbReference>
<dbReference type="EMBL" id="KN847339">
    <property type="protein sequence ID" value="KIW39577.1"/>
    <property type="molecule type" value="Genomic_DNA"/>
</dbReference>
<dbReference type="OrthoDB" id="1924787at2759"/>
<dbReference type="PROSITE" id="PS00463">
    <property type="entry name" value="ZN2_CY6_FUNGAL_1"/>
    <property type="match status" value="1"/>
</dbReference>
<dbReference type="RefSeq" id="XP_016259793.1">
    <property type="nucleotide sequence ID" value="XM_016409485.1"/>
</dbReference>
<keyword evidence="6" id="KW-0539">Nucleus</keyword>
<evidence type="ECO:0000256" key="4">
    <source>
        <dbReference type="ARBA" id="ARBA00023125"/>
    </source>
</evidence>
<proteinExistence type="predicted"/>
<evidence type="ECO:0000259" key="8">
    <source>
        <dbReference type="PROSITE" id="PS00463"/>
    </source>
</evidence>
<dbReference type="SMART" id="SM00906">
    <property type="entry name" value="Fungal_trans"/>
    <property type="match status" value="1"/>
</dbReference>
<reference evidence="9 10" key="1">
    <citation type="submission" date="2015-01" db="EMBL/GenBank/DDBJ databases">
        <title>The Genome Sequence of Exophiala oligosperma CBS72588.</title>
        <authorList>
            <consortium name="The Broad Institute Genomics Platform"/>
            <person name="Cuomo C."/>
            <person name="de Hoog S."/>
            <person name="Gorbushina A."/>
            <person name="Stielow B."/>
            <person name="Teixiera M."/>
            <person name="Abouelleil A."/>
            <person name="Chapman S.B."/>
            <person name="Priest M."/>
            <person name="Young S.K."/>
            <person name="Wortman J."/>
            <person name="Nusbaum C."/>
            <person name="Birren B."/>
        </authorList>
    </citation>
    <scope>NUCLEOTIDE SEQUENCE [LARGE SCALE GENOMIC DNA]</scope>
    <source>
        <strain evidence="9 10">CBS 72588</strain>
    </source>
</reference>
<dbReference type="GO" id="GO:0008270">
    <property type="term" value="F:zinc ion binding"/>
    <property type="evidence" value="ECO:0007669"/>
    <property type="project" value="InterPro"/>
</dbReference>
<evidence type="ECO:0000256" key="6">
    <source>
        <dbReference type="ARBA" id="ARBA00023242"/>
    </source>
</evidence>
<dbReference type="GO" id="GO:0000981">
    <property type="term" value="F:DNA-binding transcription factor activity, RNA polymerase II-specific"/>
    <property type="evidence" value="ECO:0007669"/>
    <property type="project" value="InterPro"/>
</dbReference>
<dbReference type="GO" id="GO:0006351">
    <property type="term" value="P:DNA-templated transcription"/>
    <property type="evidence" value="ECO:0007669"/>
    <property type="project" value="InterPro"/>
</dbReference>
<dbReference type="VEuPathDB" id="FungiDB:PV06_08179"/>
<evidence type="ECO:0000256" key="3">
    <source>
        <dbReference type="ARBA" id="ARBA00023015"/>
    </source>
</evidence>
<dbReference type="GeneID" id="27360253"/>
<dbReference type="PANTHER" id="PTHR47338:SF16">
    <property type="entry name" value="TRANSCRIPTION FACTOR, PUTATIVE (AFU_ORTHOLOGUE AFUA_2G09360)-RELATED"/>
    <property type="match status" value="1"/>
</dbReference>
<keyword evidence="10" id="KW-1185">Reference proteome</keyword>
<gene>
    <name evidence="9" type="ORF">PV06_08179</name>
</gene>
<dbReference type="Proteomes" id="UP000053342">
    <property type="component" value="Unassembled WGS sequence"/>
</dbReference>
<dbReference type="InterPro" id="IPR036864">
    <property type="entry name" value="Zn2-C6_fun-type_DNA-bd_sf"/>
</dbReference>
<evidence type="ECO:0000256" key="5">
    <source>
        <dbReference type="ARBA" id="ARBA00023163"/>
    </source>
</evidence>
<dbReference type="AlphaFoldDB" id="A0A0D2BPV7"/>
<sequence>MRPASACQSCRLHRRKCRTSGLGERCERCTSLNLVCSNVSGPRSSSDTHIPRRGFPSLRAKEPPPHLNRIASDPPDSLCFEHDRSDSGYVKGAVPDGGFNCNADDEDMYKKVAPTADLELQHELVHLYFAHIHNTHHSLFHEPTVLSQVRNGSLPEVLLYAMMALGSRFSESPSLASVERRSRGIEPAQRAFALFDMTDISVTTVQAAVLLGTICFTESKAEAESLYYAVANRLALMLDLAHRQTNSETERQVNLRIWWTLYMIDVWCSTGLHLPCQMRSYKTVELPANELLFLGIAPQTPPRPTTSGICAENAKLHQIWADICDLNQNVMRDVQGTQSLEDQVETLLKRLEMWSAALPLHLRKTRANLEYYASIGLGPTFAALHLGYHYHTEVLCYQFLAGDASAANPEYAERCKEHAKHFCDLLYLCQEIPNCECFFVMLGHLLVVTSTVYIHTLVFSAHEDEISIARRRLARNFEILMRLQSFWVKLDVSLSRLQAFHNACKISAEHSFGMDKWLLCFLLEHGVVIPEKYPPVVHVVNPPGGASPELTLQDWYSQTFSGGQ</sequence>
<evidence type="ECO:0000256" key="7">
    <source>
        <dbReference type="SAM" id="MobiDB-lite"/>
    </source>
</evidence>
<dbReference type="SUPFAM" id="SSF57701">
    <property type="entry name" value="Zn2/Cys6 DNA-binding domain"/>
    <property type="match status" value="1"/>
</dbReference>
<evidence type="ECO:0000256" key="2">
    <source>
        <dbReference type="ARBA" id="ARBA00022723"/>
    </source>
</evidence>
<keyword evidence="3" id="KW-0805">Transcription regulation</keyword>
<dbReference type="GO" id="GO:0003677">
    <property type="term" value="F:DNA binding"/>
    <property type="evidence" value="ECO:0007669"/>
    <property type="project" value="UniProtKB-KW"/>
</dbReference>
<keyword evidence="5" id="KW-0804">Transcription</keyword>
<dbReference type="CDD" id="cd12148">
    <property type="entry name" value="fungal_TF_MHR"/>
    <property type="match status" value="1"/>
</dbReference>